<dbReference type="AlphaFoldDB" id="A0A5J5EXU3"/>
<sequence length="85" mass="9379">MSNLEASLWLEPVPGTITGALPGCEIPGFDEPRTSGVWEHGYRQLAVRSGTRYWGGGTELLDSEHVKARRHLHLQHGLKAPRGVH</sequence>
<dbReference type="EMBL" id="VXIS01000085">
    <property type="protein sequence ID" value="KAA8906820.1"/>
    <property type="molecule type" value="Genomic_DNA"/>
</dbReference>
<gene>
    <name evidence="1" type="ORF">FN846DRAFT_906862</name>
</gene>
<evidence type="ECO:0000313" key="1">
    <source>
        <dbReference type="EMBL" id="KAA8906820.1"/>
    </source>
</evidence>
<dbReference type="Proteomes" id="UP000326924">
    <property type="component" value="Unassembled WGS sequence"/>
</dbReference>
<comment type="caution">
    <text evidence="1">The sequence shown here is derived from an EMBL/GenBank/DDBJ whole genome shotgun (WGS) entry which is preliminary data.</text>
</comment>
<evidence type="ECO:0000313" key="2">
    <source>
        <dbReference type="Proteomes" id="UP000326924"/>
    </source>
</evidence>
<keyword evidence="2" id="KW-1185">Reference proteome</keyword>
<dbReference type="InParanoid" id="A0A5J5EXU3"/>
<organism evidence="1 2">
    <name type="scientific">Sphaerosporella brunnea</name>
    <dbReference type="NCBI Taxonomy" id="1250544"/>
    <lineage>
        <taxon>Eukaryota</taxon>
        <taxon>Fungi</taxon>
        <taxon>Dikarya</taxon>
        <taxon>Ascomycota</taxon>
        <taxon>Pezizomycotina</taxon>
        <taxon>Pezizomycetes</taxon>
        <taxon>Pezizales</taxon>
        <taxon>Pyronemataceae</taxon>
        <taxon>Sphaerosporella</taxon>
    </lineage>
</organism>
<protein>
    <submittedName>
        <fullName evidence="1">Uncharacterized protein</fullName>
    </submittedName>
</protein>
<reference evidence="1 2" key="1">
    <citation type="submission" date="2019-09" db="EMBL/GenBank/DDBJ databases">
        <title>Draft genome of the ectomycorrhizal ascomycete Sphaerosporella brunnea.</title>
        <authorList>
            <consortium name="DOE Joint Genome Institute"/>
            <person name="Benucci G.M."/>
            <person name="Marozzi G."/>
            <person name="Antonielli L."/>
            <person name="Sanchez S."/>
            <person name="Marco P."/>
            <person name="Wang X."/>
            <person name="Falini L.B."/>
            <person name="Barry K."/>
            <person name="Haridas S."/>
            <person name="Lipzen A."/>
            <person name="Labutti K."/>
            <person name="Grigoriev I.V."/>
            <person name="Murat C."/>
            <person name="Martin F."/>
            <person name="Albertini E."/>
            <person name="Donnini D."/>
            <person name="Bonito G."/>
        </authorList>
    </citation>
    <scope>NUCLEOTIDE SEQUENCE [LARGE SCALE GENOMIC DNA]</scope>
    <source>
        <strain evidence="1 2">Sb_GMNB300</strain>
    </source>
</reference>
<accession>A0A5J5EXU3</accession>
<name>A0A5J5EXU3_9PEZI</name>
<proteinExistence type="predicted"/>